<dbReference type="Pfam" id="PF03170">
    <property type="entry name" value="BcsB"/>
    <property type="match status" value="1"/>
</dbReference>
<keyword evidence="7" id="KW-0732">Signal</keyword>
<keyword evidence="5 6" id="KW-0472">Membrane</keyword>
<evidence type="ECO:0000256" key="4">
    <source>
        <dbReference type="ARBA" id="ARBA00022989"/>
    </source>
</evidence>
<dbReference type="Proteomes" id="UP000198619">
    <property type="component" value="Unassembled WGS sequence"/>
</dbReference>
<keyword evidence="3 6" id="KW-0812">Transmembrane</keyword>
<dbReference type="RefSeq" id="WP_090040478.1">
    <property type="nucleotide sequence ID" value="NZ_FOKI01000010.1"/>
</dbReference>
<feature type="chain" id="PRO_5011663807" evidence="7">
    <location>
        <begin position="22"/>
        <end position="693"/>
    </location>
</feature>
<evidence type="ECO:0000256" key="7">
    <source>
        <dbReference type="SAM" id="SignalP"/>
    </source>
</evidence>
<keyword evidence="2" id="KW-1003">Cell membrane</keyword>
<feature type="transmembrane region" description="Helical" evidence="6">
    <location>
        <begin position="663"/>
        <end position="684"/>
    </location>
</feature>
<evidence type="ECO:0000256" key="5">
    <source>
        <dbReference type="ARBA" id="ARBA00023136"/>
    </source>
</evidence>
<keyword evidence="4 6" id="KW-1133">Transmembrane helix</keyword>
<sequence>MKKFISVLLGIVILFSTNVYGAVDYEESINTKEFNFVGDMESIGVNSSKTFYVDIDKEWDATNCFLNLVFTQSELLDEKESTLTIDVNGLSISSVKLAGRKNYKEEVKIPIKKEYLRDGSNEIKIKTYRRITDKICTDDVNTGNWIVLHKESYVHLDFKNIKDTDALEEYPYPYVKSSDAEGKVNIIIPDNYTEGELSSAMVLSSNFGSRYKNKKIGIDIRTVSTINDIEDENLIYIGKKDNITEDITNLITDEEKNSIINGGIVKEVISPFNNSKKMLLILGSNDDTLLKNIKFLANKDLISQVSKNSIYIDDELDVDDIEKEEKDKLYFKDLNYGDINLKGPFSQEYDLNCNIPKDRIVQGGSKIVLNTRYSKNIDFDNSVATLYINSIPIGSKKLSEENSDEDIMEFSIPEGISEKNYYDLKIRFDLELKDSFCDARGADTPWAFISRDSYIYTKYKKRQEAAFNTYPFPFVQDGELKDSAIVVPDNPTNKDLSRAASIMEFMGNDVKNNNVDIKVVKSSQIDNELKNLNLIVIGTPQNNSLIKELNNSSKIKFDESFNRFVSNDKIKLTDSYGENISVLQFIKSPYNNNKQILEISSAKEDGLENIQKYMNDNSFMEKINGDVAIIDASGEIKNINTSSELANASENKSKKDVFNEKTIFFIVITSFMIILIITGTILMIKKYKAHSKK</sequence>
<evidence type="ECO:0000256" key="1">
    <source>
        <dbReference type="ARBA" id="ARBA00004162"/>
    </source>
</evidence>
<dbReference type="OrthoDB" id="2655838at2"/>
<dbReference type="Gene3D" id="2.60.120.260">
    <property type="entry name" value="Galactose-binding domain-like"/>
    <property type="match status" value="2"/>
</dbReference>
<feature type="signal peptide" evidence="7">
    <location>
        <begin position="1"/>
        <end position="21"/>
    </location>
</feature>
<keyword evidence="9" id="KW-1185">Reference proteome</keyword>
<evidence type="ECO:0000256" key="2">
    <source>
        <dbReference type="ARBA" id="ARBA00022475"/>
    </source>
</evidence>
<comment type="subcellular location">
    <subcellularLocation>
        <location evidence="1">Cell membrane</location>
        <topology evidence="1">Single-pass membrane protein</topology>
    </subcellularLocation>
</comment>
<dbReference type="STRING" id="84698.SAMN04488528_101068"/>
<dbReference type="GO" id="GO:0006011">
    <property type="term" value="P:UDP-alpha-D-glucose metabolic process"/>
    <property type="evidence" value="ECO:0007669"/>
    <property type="project" value="InterPro"/>
</dbReference>
<evidence type="ECO:0000256" key="3">
    <source>
        <dbReference type="ARBA" id="ARBA00022692"/>
    </source>
</evidence>
<name>A0A1I0XXP0_9CLOT</name>
<dbReference type="AlphaFoldDB" id="A0A1I0XXP0"/>
<evidence type="ECO:0000313" key="8">
    <source>
        <dbReference type="EMBL" id="SFB05825.1"/>
    </source>
</evidence>
<gene>
    <name evidence="8" type="ORF">SAMN04488528_101068</name>
</gene>
<dbReference type="GO" id="GO:0005886">
    <property type="term" value="C:plasma membrane"/>
    <property type="evidence" value="ECO:0007669"/>
    <property type="project" value="UniProtKB-SubCell"/>
</dbReference>
<proteinExistence type="predicted"/>
<reference evidence="8 9" key="1">
    <citation type="submission" date="2016-10" db="EMBL/GenBank/DDBJ databases">
        <authorList>
            <person name="de Groot N.N."/>
        </authorList>
    </citation>
    <scope>NUCLEOTIDE SEQUENCE [LARGE SCALE GENOMIC DNA]</scope>
    <source>
        <strain evidence="8 9">DSM 12271</strain>
    </source>
</reference>
<evidence type="ECO:0000256" key="6">
    <source>
        <dbReference type="SAM" id="Phobius"/>
    </source>
</evidence>
<dbReference type="InterPro" id="IPR018513">
    <property type="entry name" value="Cell_synthase_bac"/>
</dbReference>
<dbReference type="PANTHER" id="PTHR39083:SF1">
    <property type="entry name" value="CYCLIC DI-GMP-BINDING PROTEIN"/>
    <property type="match status" value="1"/>
</dbReference>
<dbReference type="PANTHER" id="PTHR39083">
    <property type="entry name" value="CYCLIC DI-GMP-BINDING PROTEIN"/>
    <property type="match status" value="1"/>
</dbReference>
<protein>
    <submittedName>
        <fullName evidence="8">Cellulose synthase subunit</fullName>
    </submittedName>
</protein>
<accession>A0A1I0XXP0</accession>
<evidence type="ECO:0000313" key="9">
    <source>
        <dbReference type="Proteomes" id="UP000198619"/>
    </source>
</evidence>
<dbReference type="EMBL" id="FOKI01000010">
    <property type="protein sequence ID" value="SFB05825.1"/>
    <property type="molecule type" value="Genomic_DNA"/>
</dbReference>
<organism evidence="8 9">
    <name type="scientific">Clostridium frigidicarnis</name>
    <dbReference type="NCBI Taxonomy" id="84698"/>
    <lineage>
        <taxon>Bacteria</taxon>
        <taxon>Bacillati</taxon>
        <taxon>Bacillota</taxon>
        <taxon>Clostridia</taxon>
        <taxon>Eubacteriales</taxon>
        <taxon>Clostridiaceae</taxon>
        <taxon>Clostridium</taxon>
    </lineage>
</organism>